<dbReference type="NCBIfam" id="TIGR03695">
    <property type="entry name" value="menH_SHCHC"/>
    <property type="match status" value="1"/>
</dbReference>
<evidence type="ECO:0000313" key="6">
    <source>
        <dbReference type="Proteomes" id="UP001333102"/>
    </source>
</evidence>
<dbReference type="Gene3D" id="3.40.50.1820">
    <property type="entry name" value="alpha/beta hydrolase"/>
    <property type="match status" value="1"/>
</dbReference>
<name>A0ABZ1BT75_9FIRM</name>
<evidence type="ECO:0000256" key="1">
    <source>
        <dbReference type="ARBA" id="ARBA00022428"/>
    </source>
</evidence>
<evidence type="ECO:0000256" key="2">
    <source>
        <dbReference type="ARBA" id="ARBA00023239"/>
    </source>
</evidence>
<accession>A0ABZ1BT75</accession>
<proteinExistence type="inferred from homology"/>
<dbReference type="HAMAP" id="MF_01660">
    <property type="entry name" value="MenH"/>
    <property type="match status" value="1"/>
</dbReference>
<dbReference type="InterPro" id="IPR000639">
    <property type="entry name" value="Epox_hydrolase-like"/>
</dbReference>
<protein>
    <recommendedName>
        <fullName evidence="3">Putative 2-succinyl-6-hydroxy-2,4-cyclohexadiene-1-carboxylate synthase</fullName>
        <shortName evidence="3">SHCHC synthase</shortName>
        <ecNumber evidence="3">4.2.99.20</ecNumber>
    </recommendedName>
</protein>
<evidence type="ECO:0000256" key="3">
    <source>
        <dbReference type="HAMAP-Rule" id="MF_01660"/>
    </source>
</evidence>
<keyword evidence="1 3" id="KW-0474">Menaquinone biosynthesis</keyword>
<keyword evidence="2 3" id="KW-0456">Lyase</keyword>
<dbReference type="Pfam" id="PF00561">
    <property type="entry name" value="Abhydrolase_1"/>
    <property type="match status" value="1"/>
</dbReference>
<comment type="pathway">
    <text evidence="3">Quinol/quinone metabolism; 1,4-dihydroxy-2-naphthoate biosynthesis; 1,4-dihydroxy-2-naphthoate from chorismate: step 3/7.</text>
</comment>
<comment type="pathway">
    <text evidence="3">Quinol/quinone metabolism; menaquinone biosynthesis.</text>
</comment>
<dbReference type="EC" id="4.2.99.20" evidence="3"/>
<dbReference type="GO" id="GO:0070205">
    <property type="term" value="F:2-succinyl-6-hydroxy-2,4-cyclohexadiene-1-carboxylate synthase activity"/>
    <property type="evidence" value="ECO:0007669"/>
    <property type="project" value="UniProtKB-EC"/>
</dbReference>
<dbReference type="PANTHER" id="PTHR42916">
    <property type="entry name" value="2-SUCCINYL-5-ENOLPYRUVYL-6-HYDROXY-3-CYCLOHEXENE-1-CARBOXYLATE SYNTHASE"/>
    <property type="match status" value="1"/>
</dbReference>
<keyword evidence="6" id="KW-1185">Reference proteome</keyword>
<dbReference type="SUPFAM" id="SSF53474">
    <property type="entry name" value="alpha/beta-Hydrolases"/>
    <property type="match status" value="1"/>
</dbReference>
<comment type="catalytic activity">
    <reaction evidence="3">
        <text>5-enolpyruvoyl-6-hydroxy-2-succinyl-cyclohex-3-ene-1-carboxylate = (1R,6R)-6-hydroxy-2-succinyl-cyclohexa-2,4-diene-1-carboxylate + pyruvate</text>
        <dbReference type="Rhea" id="RHEA:25597"/>
        <dbReference type="ChEBI" id="CHEBI:15361"/>
        <dbReference type="ChEBI" id="CHEBI:58689"/>
        <dbReference type="ChEBI" id="CHEBI:58818"/>
        <dbReference type="EC" id="4.2.99.20"/>
    </reaction>
</comment>
<comment type="subunit">
    <text evidence="3">Monomer.</text>
</comment>
<comment type="function">
    <text evidence="3">Catalyzes a proton abstraction reaction that results in 2,5-elimination of pyruvate from 2-succinyl-5-enolpyruvyl-6-hydroxy-3-cyclohexene-1-carboxylate (SEPHCHC) and the formation of 2-succinyl-6-hydroxy-2,4-cyclohexadiene-1-carboxylate (SHCHC).</text>
</comment>
<evidence type="ECO:0000313" key="5">
    <source>
        <dbReference type="EMBL" id="WRP16001.1"/>
    </source>
</evidence>
<dbReference type="PRINTS" id="PR00412">
    <property type="entry name" value="EPOXHYDRLASE"/>
</dbReference>
<sequence length="282" mass="30078">MGVDGLHLHVEAAGSPEAGRPAVLLLHGFTGSTRTWRRHLVRLAQARGAALAVDLVGHGRTEAPRTPSRYTFSSVVADLLGMLDALELASVDLVGYSMGGRVAMHLVLAAPSRVRALVLESASPGIEDPDERARRRVHDEALAELLESEGIEAFVRVWEAQPLFASQARLAPAVREAIRRERLAQRPHGLALALRGLGAGVQAPLWEALRGLARPVLVMAGAEDARYCEIARRMGATLPDARVVIVEGAGHAVHLERPEAFGSAVVAFLAEVDGRPPTSSGR</sequence>
<feature type="domain" description="AB hydrolase-1" evidence="4">
    <location>
        <begin position="21"/>
        <end position="258"/>
    </location>
</feature>
<dbReference type="EMBL" id="CP141614">
    <property type="protein sequence ID" value="WRP16001.1"/>
    <property type="molecule type" value="Genomic_DNA"/>
</dbReference>
<organism evidence="5 6">
    <name type="scientific">Geochorda subterranea</name>
    <dbReference type="NCBI Taxonomy" id="3109564"/>
    <lineage>
        <taxon>Bacteria</taxon>
        <taxon>Bacillati</taxon>
        <taxon>Bacillota</taxon>
        <taxon>Limnochordia</taxon>
        <taxon>Limnochordales</taxon>
        <taxon>Geochordaceae</taxon>
        <taxon>Geochorda</taxon>
    </lineage>
</organism>
<dbReference type="RefSeq" id="WP_324670437.1">
    <property type="nucleotide sequence ID" value="NZ_CP141614.1"/>
</dbReference>
<comment type="similarity">
    <text evidence="3">Belongs to the AB hydrolase superfamily. MenH family.</text>
</comment>
<dbReference type="PRINTS" id="PR00111">
    <property type="entry name" value="ABHYDROLASE"/>
</dbReference>
<dbReference type="InterPro" id="IPR022485">
    <property type="entry name" value="SHCHC_synthase_MenH"/>
</dbReference>
<dbReference type="InterPro" id="IPR029058">
    <property type="entry name" value="AB_hydrolase_fold"/>
</dbReference>
<dbReference type="PANTHER" id="PTHR42916:SF1">
    <property type="entry name" value="PROTEIN PHYLLO, CHLOROPLASTIC"/>
    <property type="match status" value="1"/>
</dbReference>
<dbReference type="InterPro" id="IPR000073">
    <property type="entry name" value="AB_hydrolase_1"/>
</dbReference>
<gene>
    <name evidence="3 5" type="primary">menH</name>
    <name evidence="5" type="ORF">VLY81_14360</name>
</gene>
<evidence type="ECO:0000259" key="4">
    <source>
        <dbReference type="Pfam" id="PF00561"/>
    </source>
</evidence>
<dbReference type="Proteomes" id="UP001333102">
    <property type="component" value="Chromosome"/>
</dbReference>
<reference evidence="6" key="1">
    <citation type="submission" date="2023-12" db="EMBL/GenBank/DDBJ databases">
        <title>Novel isolates from deep terrestrial aquifers shed light on the physiology and ecology of the class Limnochordia.</title>
        <authorList>
            <person name="Karnachuk O.V."/>
            <person name="Lukina A.P."/>
            <person name="Avakyan M.R."/>
            <person name="Kadnikov V."/>
            <person name="Begmatov S."/>
            <person name="Beletsky A.V."/>
            <person name="Mardanov A.V."/>
            <person name="Ravin N.V."/>
        </authorList>
    </citation>
    <scope>NUCLEOTIDE SEQUENCE [LARGE SCALE GENOMIC DNA]</scope>
    <source>
        <strain evidence="6">LN</strain>
    </source>
</reference>